<dbReference type="Pfam" id="PF00395">
    <property type="entry name" value="SLH"/>
    <property type="match status" value="3"/>
</dbReference>
<dbReference type="Proteomes" id="UP000620147">
    <property type="component" value="Unassembled WGS sequence"/>
</dbReference>
<dbReference type="InterPro" id="IPR007110">
    <property type="entry name" value="Ig-like_dom"/>
</dbReference>
<dbReference type="InterPro" id="IPR001119">
    <property type="entry name" value="SLH_dom"/>
</dbReference>
<feature type="signal peptide" evidence="3">
    <location>
        <begin position="1"/>
        <end position="24"/>
    </location>
</feature>
<feature type="domain" description="SLH" evidence="6">
    <location>
        <begin position="3054"/>
        <end position="3113"/>
    </location>
</feature>
<keyword evidence="1 3" id="KW-0732">Signal</keyword>
<evidence type="ECO:0000259" key="6">
    <source>
        <dbReference type="PROSITE" id="PS51272"/>
    </source>
</evidence>
<dbReference type="EMBL" id="BLYJ01000020">
    <property type="protein sequence ID" value="GFO88546.1"/>
    <property type="molecule type" value="Genomic_DNA"/>
</dbReference>
<keyword evidence="2" id="KW-0677">Repeat</keyword>
<dbReference type="SUPFAM" id="SSF49265">
    <property type="entry name" value="Fibronectin type III"/>
    <property type="match status" value="1"/>
</dbReference>
<feature type="domain" description="SLH" evidence="6">
    <location>
        <begin position="2927"/>
        <end position="2985"/>
    </location>
</feature>
<organism evidence="7 8">
    <name type="scientific">Butyricicoccus faecihominis</name>
    <dbReference type="NCBI Taxonomy" id="1712515"/>
    <lineage>
        <taxon>Bacteria</taxon>
        <taxon>Bacillati</taxon>
        <taxon>Bacillota</taxon>
        <taxon>Clostridia</taxon>
        <taxon>Eubacteriales</taxon>
        <taxon>Butyricicoccaceae</taxon>
        <taxon>Butyricicoccus</taxon>
    </lineage>
</organism>
<dbReference type="SUPFAM" id="SSF69318">
    <property type="entry name" value="Integrin alpha N-terminal domain"/>
    <property type="match status" value="1"/>
</dbReference>
<dbReference type="Gene3D" id="2.60.40.10">
    <property type="entry name" value="Immunoglobulins"/>
    <property type="match status" value="2"/>
</dbReference>
<dbReference type="SMART" id="SM00060">
    <property type="entry name" value="FN3"/>
    <property type="match status" value="2"/>
</dbReference>
<dbReference type="RefSeq" id="WP_188886700.1">
    <property type="nucleotide sequence ID" value="NZ_BLYJ01000020.1"/>
</dbReference>
<dbReference type="InterPro" id="IPR013783">
    <property type="entry name" value="Ig-like_fold"/>
</dbReference>
<protein>
    <recommendedName>
        <fullName evidence="9">Fibronectin type III domain-containing protein</fullName>
    </recommendedName>
</protein>
<evidence type="ECO:0000259" key="4">
    <source>
        <dbReference type="PROSITE" id="PS50835"/>
    </source>
</evidence>
<proteinExistence type="predicted"/>
<evidence type="ECO:0000256" key="3">
    <source>
        <dbReference type="SAM" id="SignalP"/>
    </source>
</evidence>
<dbReference type="InterPro" id="IPR036116">
    <property type="entry name" value="FN3_sf"/>
</dbReference>
<dbReference type="Pfam" id="PF01839">
    <property type="entry name" value="FG-GAP"/>
    <property type="match status" value="1"/>
</dbReference>
<dbReference type="InterPro" id="IPR013517">
    <property type="entry name" value="FG-GAP"/>
</dbReference>
<dbReference type="PROSITE" id="PS50853">
    <property type="entry name" value="FN3"/>
    <property type="match status" value="1"/>
</dbReference>
<dbReference type="InterPro" id="IPR028994">
    <property type="entry name" value="Integrin_alpha_N"/>
</dbReference>
<feature type="domain" description="SLH" evidence="6">
    <location>
        <begin position="2986"/>
        <end position="3049"/>
    </location>
</feature>
<comment type="caution">
    <text evidence="7">The sequence shown here is derived from an EMBL/GenBank/DDBJ whole genome shotgun (WGS) entry which is preliminary data.</text>
</comment>
<reference evidence="7 8" key="1">
    <citation type="submission" date="2020-06" db="EMBL/GenBank/DDBJ databases">
        <title>Characterization of fructooligosaccharide metabolism and fructooligosaccharide-degrading enzymes in human commensal butyrate producers.</title>
        <authorList>
            <person name="Tanno H."/>
            <person name="Fujii T."/>
            <person name="Hirano K."/>
            <person name="Maeno S."/>
            <person name="Tonozuka T."/>
            <person name="Sakamoto M."/>
            <person name="Ohkuma M."/>
            <person name="Tochio T."/>
            <person name="Endo A."/>
        </authorList>
    </citation>
    <scope>NUCLEOTIDE SEQUENCE [LARGE SCALE GENOMIC DNA]</scope>
    <source>
        <strain evidence="7 8">JCM 31056</strain>
    </source>
</reference>
<dbReference type="InterPro" id="IPR044060">
    <property type="entry name" value="Bacterial_rp_domain"/>
</dbReference>
<gene>
    <name evidence="7" type="ORF">BUFA31_17100</name>
</gene>
<dbReference type="Pfam" id="PF00041">
    <property type="entry name" value="fn3"/>
    <property type="match status" value="1"/>
</dbReference>
<feature type="domain" description="Fibronectin type-III" evidence="5">
    <location>
        <begin position="967"/>
        <end position="1056"/>
    </location>
</feature>
<accession>A0ABQ1E0Q5</accession>
<keyword evidence="8" id="KW-1185">Reference proteome</keyword>
<evidence type="ECO:0000256" key="2">
    <source>
        <dbReference type="ARBA" id="ARBA00022737"/>
    </source>
</evidence>
<dbReference type="CDD" id="cd00063">
    <property type="entry name" value="FN3"/>
    <property type="match status" value="1"/>
</dbReference>
<evidence type="ECO:0000256" key="1">
    <source>
        <dbReference type="ARBA" id="ARBA00022729"/>
    </source>
</evidence>
<dbReference type="Pfam" id="PF18998">
    <property type="entry name" value="Flg_new_2"/>
    <property type="match status" value="10"/>
</dbReference>
<evidence type="ECO:0000259" key="5">
    <source>
        <dbReference type="PROSITE" id="PS50853"/>
    </source>
</evidence>
<evidence type="ECO:0000313" key="7">
    <source>
        <dbReference type="EMBL" id="GFO88546.1"/>
    </source>
</evidence>
<name>A0ABQ1E0Q5_9FIRM</name>
<evidence type="ECO:0008006" key="9">
    <source>
        <dbReference type="Google" id="ProtNLM"/>
    </source>
</evidence>
<feature type="domain" description="Ig-like" evidence="4">
    <location>
        <begin position="1047"/>
        <end position="1158"/>
    </location>
</feature>
<dbReference type="InterPro" id="IPR003961">
    <property type="entry name" value="FN3_dom"/>
</dbReference>
<dbReference type="PROSITE" id="PS51272">
    <property type="entry name" value="SLH"/>
    <property type="match status" value="3"/>
</dbReference>
<sequence>MKYKRGISLTLTAALLLSMLPQIVLPKAAAANIPEREIDSSTYAALGLSLNAEDKGASLTAPYSKEHVSQAFTASEVYVAASGSQANRYLIRDGFDRMETNNRDSAIGGSDVKGNLAGAYIRYAVNGYGLPSDKGNTYASKLSSNSANVTDYNTNGFSGIYATSTAFNKGDGKDNYVAELRAYGRGEKTTIGSKKYDGKFELALFKVNDNGKRSPAGTLSPIATAEMTYGDGMAYFTRRYVQEMDAIMDVAAADVNGDGKDELFVYAGRWKDENGTRYAYVDVFDTASMKSSMKRIDELKINAGKSSSYQQATQWQWQIEKIPVVTLAGGDLDRDGKEEIAVTASAPTDNSNVASAAHLTVFTEESGTLTPVSSLDTVSLADGEQAMVSANCAFGTFSLPDTGITGTVLIAAGYQSNNASSAHDSGAYTTAAYRFAYYDPQSKKFKLSEYRTQALGDSGKKIAQSYIDDPDEDYYRPVHAPIALGCADMEGIGANNSNDEVLLGGEIYDFDTTGGITTQLSSVSVCTSQVNINGKNKAKEQVWISDVQAGVVDSNPSGKSAVNQDNKWRESFVYVAGVHREEPVNGSDDYYWMDLGAAYLTGEKSGASNDTKNHIFYSTQEGVIAESSRRNDNTGTFVSLALPDFGNDSITMRYVADYTVYTNPEVYAVLQASPYFADLNETYDYIGNGGTAYGTSKSTGDTKTASVSQALGVYHSLEVQALAGGEYEVELSASYSYDYAESTEIEHSVTYNAQAGGGDMAVVYTIPYQYYIYEMYDPDSKQWSTTILPAALDPTVAVLDVESYDEIAAETKGLEPISGNLLYSTPGEPETYANQPAGTREFTFNGAYAHTGASSTTADTTQEITKTTGQEHSHAFNLELNYKVGGGGALFGNKGYVGVTGSTGAGGGWSKSSAEGTAFSGTVDSLPAEATQYGFEWRLIVNNAQLDGTPVWIVGYEVINVTQPPRMPQNLTVTEVSTSTVDLEWESSGGAAYYEISMIDQHGEYNKIATVPYTVTQYQVTDLDANTDYRFSVRAVSPTKGSSIDSPIAYATTLNGTANFEITTHPKDASTAAGKTATFTTAATYTDDSGAKPISYQWQVKTTDSKSQWRELKNSTGVSGANGPSLTITAAEEMNGYAYRCRVYVKNRSLYTKSAALDVSRVPTSIQITPKNGTVWLSGGTLTTSAGTTVTGQKAVTLTSGDKTYSLLSGGNQFFWFDGAAYYAYKGPAPTLSNGLLDKDTALSADKIGSALDIQSEGPQAILTETDADGKTDTKTLALGNPVSDSTSIPYNGVSYTAVHKFQPTDSAYSGYTFYEANGNGEIAYLYTKDSGTTYLPFTLRYASTLVGRTDVNTLAPVYQATETTGTNTKTENITGKQYPLTASVWENGSKPTGMTGTVTFIISGAGIEGQTLTVPVSESQDKFTALLDKFAPKGEGAATITAMYSGDDVYAPSIASVNVYFVLNKQNRSVLSLTAPANVIYGESANLAATLTSQNGTSQNVAATYTVEKLVSGQYVSAGSATDYTLENGVFTPKLVTNYRITATRQNLTDSKVIIVSKGTLTLSAADTSKALNDTRTPAAAKVSGLAAWDNDTLTAGTDYTLTSEGTTAALPGKYPIYIALKDSQKIQSLQEKYNILLKNAVYTLSGESHTVNAKSDTNGTISITYQADAASAVLPVSSGSRLPKGSKVTFTAQPKAGYTVSRWKVGTDYVADSGSTYYNNISYTINNLSADTDVSVEFTAGASTFTYQSNDDTMGTVSANYLTDGALGGAFTSGGNVNYSQTIRVSAQPKDGYAVDRWEVNGETLKTADGTHNYTGSTYTFDKFTENVTVTVYFVENSHPVVTIKPVDNDGKPLTGAKVSVGGTELTGMNGVFTYTAHTGENPVITVTPPDGLLVDSWTATPDTAGTLSTDNRVMALHDLRQNTTFVVKCTALNRYTVAFQGKMADGSAITGAAGTVSAVKLGAGALTSGESQLQGSTIQFTAQANTGYEIADWKLNGNAVTPTASGTYQIPSLNGNAALVVTFRQQPKIMLSAGKNGTLTCGSHTDSSFYLPCGSKDALTFTAQPKSGYRVASWMVNGSTVSGSAVVNSDNQTYTYTPNADGITEDVTVSVAFEKIPTAEITFSVVDTTPEDDNSGENGTLSAVATRYEANTALRSGDEVLSGSTVAFTASPAVGYKVQRWYLDSKEQAGAPTLNITDSDNAHEVKVQFTEISSAVTFGIAEDSDTGHGASLSAAFLRAGMSQPNAIASGNNVTAEGKLTVTVKNLDDGYKIAGWTLNGAVYEQNGKPYTSNSLACDVSATQGADIRVKLERKSYEVTFSAQTGGGITNDKSLTSGSTVKGDTEIKFTASAPASGYTFIGWKVNGTMHKTDAKDYTLTVTEDTEIMACYEIADAEYTVTYGVLPTSGADNGTLTVSGPDADGKAKSGTRVAFTAVPDTGYMVENWYADAAGITAIGTEESTTYVIDPLTGNTSVYVRFVPIPTHTVTVKISGSGAVSAKVNGENAAITGGTLTVPHHAAVVLTAQPSSGAYLTGWMLDGEAEGNALTFNLNNVTKDHTIDAAFGVSQMVTLTTVCGDGGKLTVKRADGTTIDASGGIQVPKGAPLTLTAAPDSGKMVQAWTVNDTAADELSNTFTLTPTENSKVQVDFENVTLFDLPADNTEYTFRTSSKTPNDYGTERQIRKGGTIEFAMRPAEGYLIRNLDFQGATVTRCALQTDGSWSIRMEKVVGTITFKADIYSMVPLTITAPQNGTLTVKLGDTVLTDGAKLAAGDILTIAADPATGYTLDKLTVSGATKQPGGTYKVDAAAVSVSASFKSTGGTSGGGGGTGGGGGAVAPTTYDIVIPSALANIVKADKTKAAAGDTVTLTVSGEGTLTVTDANGKSVALTDLGSGKYAFKMPSSKVNVAFAASGETKPCDGGKDCPSAPFKDVDTGKWYHVSIDYVLTHSIMNGVSGTSFAPNSNLTRGMLVQILFNLEGKPQSASASFSDVKADAWYAKAIGWAAANKVVTGYADGTFRPNAAVTREQAAAILYRYAQSKGIDVSAGEDTNILSYADILQASEYAIPALQWAVGAGVLNGKSGNLLAPTGTATRAEIAAIMQRWCEKIVQK</sequence>
<feature type="chain" id="PRO_5045082067" description="Fibronectin type III domain-containing protein" evidence="3">
    <location>
        <begin position="25"/>
        <end position="3113"/>
    </location>
</feature>
<evidence type="ECO:0000313" key="8">
    <source>
        <dbReference type="Proteomes" id="UP000620147"/>
    </source>
</evidence>
<dbReference type="PROSITE" id="PS50835">
    <property type="entry name" value="IG_LIKE"/>
    <property type="match status" value="1"/>
</dbReference>